<reference evidence="1" key="1">
    <citation type="journal article" date="2019" name="bioRxiv">
        <title>The Genome of the Zebra Mussel, Dreissena polymorpha: A Resource for Invasive Species Research.</title>
        <authorList>
            <person name="McCartney M.A."/>
            <person name="Auch B."/>
            <person name="Kono T."/>
            <person name="Mallez S."/>
            <person name="Zhang Y."/>
            <person name="Obille A."/>
            <person name="Becker A."/>
            <person name="Abrahante J.E."/>
            <person name="Garbe J."/>
            <person name="Badalamenti J.P."/>
            <person name="Herman A."/>
            <person name="Mangelson H."/>
            <person name="Liachko I."/>
            <person name="Sullivan S."/>
            <person name="Sone E.D."/>
            <person name="Koren S."/>
            <person name="Silverstein K.A.T."/>
            <person name="Beckman K.B."/>
            <person name="Gohl D.M."/>
        </authorList>
    </citation>
    <scope>NUCLEOTIDE SEQUENCE</scope>
    <source>
        <strain evidence="1">Duluth1</strain>
        <tissue evidence="1">Whole animal</tissue>
    </source>
</reference>
<organism evidence="1 2">
    <name type="scientific">Dreissena polymorpha</name>
    <name type="common">Zebra mussel</name>
    <name type="synonym">Mytilus polymorpha</name>
    <dbReference type="NCBI Taxonomy" id="45954"/>
    <lineage>
        <taxon>Eukaryota</taxon>
        <taxon>Metazoa</taxon>
        <taxon>Spiralia</taxon>
        <taxon>Lophotrochozoa</taxon>
        <taxon>Mollusca</taxon>
        <taxon>Bivalvia</taxon>
        <taxon>Autobranchia</taxon>
        <taxon>Heteroconchia</taxon>
        <taxon>Euheterodonta</taxon>
        <taxon>Imparidentia</taxon>
        <taxon>Neoheterodontei</taxon>
        <taxon>Myida</taxon>
        <taxon>Dreissenoidea</taxon>
        <taxon>Dreissenidae</taxon>
        <taxon>Dreissena</taxon>
    </lineage>
</organism>
<evidence type="ECO:0000313" key="2">
    <source>
        <dbReference type="Proteomes" id="UP000828390"/>
    </source>
</evidence>
<dbReference type="AlphaFoldDB" id="A0A9D3Y813"/>
<keyword evidence="2" id="KW-1185">Reference proteome</keyword>
<accession>A0A9D3Y813</accession>
<evidence type="ECO:0000313" key="1">
    <source>
        <dbReference type="EMBL" id="KAH3694917.1"/>
    </source>
</evidence>
<protein>
    <submittedName>
        <fullName evidence="1">Uncharacterized protein</fullName>
    </submittedName>
</protein>
<comment type="caution">
    <text evidence="1">The sequence shown here is derived from an EMBL/GenBank/DDBJ whole genome shotgun (WGS) entry which is preliminary data.</text>
</comment>
<name>A0A9D3Y813_DREPO</name>
<proteinExistence type="predicted"/>
<dbReference type="Proteomes" id="UP000828390">
    <property type="component" value="Unassembled WGS sequence"/>
</dbReference>
<gene>
    <name evidence="1" type="ORF">DPMN_082360</name>
</gene>
<dbReference type="EMBL" id="JAIWYP010000016">
    <property type="protein sequence ID" value="KAH3694917.1"/>
    <property type="molecule type" value="Genomic_DNA"/>
</dbReference>
<reference evidence="1" key="2">
    <citation type="submission" date="2020-11" db="EMBL/GenBank/DDBJ databases">
        <authorList>
            <person name="McCartney M.A."/>
            <person name="Auch B."/>
            <person name="Kono T."/>
            <person name="Mallez S."/>
            <person name="Becker A."/>
            <person name="Gohl D.M."/>
            <person name="Silverstein K.A.T."/>
            <person name="Koren S."/>
            <person name="Bechman K.B."/>
            <person name="Herman A."/>
            <person name="Abrahante J.E."/>
            <person name="Garbe J."/>
        </authorList>
    </citation>
    <scope>NUCLEOTIDE SEQUENCE</scope>
    <source>
        <strain evidence="1">Duluth1</strain>
        <tissue evidence="1">Whole animal</tissue>
    </source>
</reference>
<sequence>MNDIRLFDFDNVLECIYKSCFALVIYFDLNEFFNDPKATGLCKSLLHIIPVITASNLVFQKETLDISVIQPIGHTTISKLEYLKLNDGHYKQKFKRLLKGDTLFDHELSYTTQQNNRLNQPC</sequence>